<accession>A0A368YBY0</accession>
<sequence>MSEPELKHDGEVEQLIAEHGGDVHAAIADLLSDRNCLIKELEYAALAMGHGFARGWKPKSLQSDH</sequence>
<reference evidence="1 2" key="1">
    <citation type="submission" date="2018-07" db="EMBL/GenBank/DDBJ databases">
        <title>Genomic Encyclopedia of Type Strains, Phase III (KMG-III): the genomes of soil and plant-associated and newly described type strains.</title>
        <authorList>
            <person name="Whitman W."/>
        </authorList>
    </citation>
    <scope>NUCLEOTIDE SEQUENCE [LARGE SCALE GENOMIC DNA]</scope>
    <source>
        <strain evidence="1 2">31-25a</strain>
    </source>
</reference>
<keyword evidence="2" id="KW-1185">Reference proteome</keyword>
<dbReference type="RefSeq" id="WP_114433020.1">
    <property type="nucleotide sequence ID" value="NZ_QPJM01000039.1"/>
</dbReference>
<evidence type="ECO:0000313" key="1">
    <source>
        <dbReference type="EMBL" id="RCW77702.1"/>
    </source>
</evidence>
<dbReference type="Proteomes" id="UP000253324">
    <property type="component" value="Unassembled WGS sequence"/>
</dbReference>
<dbReference type="OrthoDB" id="7924295at2"/>
<evidence type="ECO:0000313" key="2">
    <source>
        <dbReference type="Proteomes" id="UP000253324"/>
    </source>
</evidence>
<gene>
    <name evidence="1" type="ORF">C7476_1399</name>
</gene>
<dbReference type="EMBL" id="QPJM01000039">
    <property type="protein sequence ID" value="RCW77702.1"/>
    <property type="molecule type" value="Genomic_DNA"/>
</dbReference>
<organism evidence="1 2">
    <name type="scientific">Phyllobacterium bourgognense</name>
    <dbReference type="NCBI Taxonomy" id="314236"/>
    <lineage>
        <taxon>Bacteria</taxon>
        <taxon>Pseudomonadati</taxon>
        <taxon>Pseudomonadota</taxon>
        <taxon>Alphaproteobacteria</taxon>
        <taxon>Hyphomicrobiales</taxon>
        <taxon>Phyllobacteriaceae</taxon>
        <taxon>Phyllobacterium</taxon>
    </lineage>
</organism>
<comment type="caution">
    <text evidence="1">The sequence shown here is derived from an EMBL/GenBank/DDBJ whole genome shotgun (WGS) entry which is preliminary data.</text>
</comment>
<dbReference type="AlphaFoldDB" id="A0A368YBY0"/>
<protein>
    <submittedName>
        <fullName evidence="1">Uncharacterized protein</fullName>
    </submittedName>
</protein>
<name>A0A368YBY0_9HYPH</name>
<proteinExistence type="predicted"/>